<keyword evidence="1" id="KW-0472">Membrane</keyword>
<organism evidence="2 3">
    <name type="scientific">Isoptericola peretonis</name>
    <dbReference type="NCBI Taxonomy" id="2918523"/>
    <lineage>
        <taxon>Bacteria</taxon>
        <taxon>Bacillati</taxon>
        <taxon>Actinomycetota</taxon>
        <taxon>Actinomycetes</taxon>
        <taxon>Micrococcales</taxon>
        <taxon>Promicromonosporaceae</taxon>
        <taxon>Isoptericola</taxon>
    </lineage>
</organism>
<comment type="caution">
    <text evidence="2">The sequence shown here is derived from an EMBL/GenBank/DDBJ whole genome shotgun (WGS) entry which is preliminary data.</text>
</comment>
<feature type="transmembrane region" description="Helical" evidence="1">
    <location>
        <begin position="81"/>
        <end position="103"/>
    </location>
</feature>
<dbReference type="RefSeq" id="WP_416344917.1">
    <property type="nucleotide sequence ID" value="NZ_JALQCY010000004.1"/>
</dbReference>
<feature type="transmembrane region" description="Helical" evidence="1">
    <location>
        <begin position="109"/>
        <end position="126"/>
    </location>
</feature>
<feature type="transmembrane region" description="Helical" evidence="1">
    <location>
        <begin position="171"/>
        <end position="199"/>
    </location>
</feature>
<keyword evidence="3" id="KW-1185">Reference proteome</keyword>
<keyword evidence="1" id="KW-1133">Transmembrane helix</keyword>
<proteinExistence type="predicted"/>
<feature type="transmembrane region" description="Helical" evidence="1">
    <location>
        <begin position="211"/>
        <end position="233"/>
    </location>
</feature>
<dbReference type="EMBL" id="JALQCY010000004">
    <property type="protein sequence ID" value="MCK9795067.1"/>
    <property type="molecule type" value="Genomic_DNA"/>
</dbReference>
<sequence length="268" mass="26797">MTQATQVAPSARAWSVGWRVSACALATSLVTTVLVVALYGHLGGVLPGATGMVVGRVLVAVVVGVPGAALLAALVRRWPVWLQAVAFAAAGAVLGYQVAAWGFVPGTTAYAWLELALGAGAGRWLVAWRDAGRARDEAADPDASVGPGGAGRPAVGARRAAVDGLGWESPLAWLVASLGLLLAPLWSGFAATITLASFFGEPPTESDHAQAAGLLWLGAGAAALAVVVVLVLAHRVRSRGGRLRGGVTLPALGAVVAVVLAGAADATT</sequence>
<name>A0ABT0J6E8_9MICO</name>
<evidence type="ECO:0000256" key="1">
    <source>
        <dbReference type="SAM" id="Phobius"/>
    </source>
</evidence>
<feature type="transmembrane region" description="Helical" evidence="1">
    <location>
        <begin position="53"/>
        <end position="74"/>
    </location>
</feature>
<gene>
    <name evidence="2" type="ORF">M1843_15045</name>
</gene>
<dbReference type="Proteomes" id="UP001651050">
    <property type="component" value="Unassembled WGS sequence"/>
</dbReference>
<keyword evidence="1" id="KW-0812">Transmembrane</keyword>
<reference evidence="2 3" key="1">
    <citation type="submission" date="2022-02" db="EMBL/GenBank/DDBJ databases">
        <title>The car tank lid bacteriome: a reservoir of bacteria with potential in bioremediation of fuel.</title>
        <authorList>
            <person name="Vidal-Verdu A."/>
            <person name="Gomez-Martinez D."/>
            <person name="Latorre-Perez A."/>
            <person name="Pereto J."/>
            <person name="Porcar M."/>
        </authorList>
    </citation>
    <scope>NUCLEOTIDE SEQUENCE [LARGE SCALE GENOMIC DNA]</scope>
    <source>
        <strain evidence="2 3">4D.3</strain>
    </source>
</reference>
<accession>A0ABT0J6E8</accession>
<feature type="transmembrane region" description="Helical" evidence="1">
    <location>
        <begin position="20"/>
        <end position="41"/>
    </location>
</feature>
<feature type="transmembrane region" description="Helical" evidence="1">
    <location>
        <begin position="245"/>
        <end position="264"/>
    </location>
</feature>
<evidence type="ECO:0000313" key="2">
    <source>
        <dbReference type="EMBL" id="MCK9795067.1"/>
    </source>
</evidence>
<protein>
    <submittedName>
        <fullName evidence="2">Uncharacterized protein</fullName>
    </submittedName>
</protein>
<evidence type="ECO:0000313" key="3">
    <source>
        <dbReference type="Proteomes" id="UP001651050"/>
    </source>
</evidence>